<name>A0ABD0JXR6_9CAEN</name>
<keyword evidence="6" id="KW-1185">Reference proteome</keyword>
<evidence type="ECO:0000256" key="2">
    <source>
        <dbReference type="ARBA" id="ARBA00008376"/>
    </source>
</evidence>
<evidence type="ECO:0008006" key="7">
    <source>
        <dbReference type="Google" id="ProtNLM"/>
    </source>
</evidence>
<protein>
    <recommendedName>
        <fullName evidence="7">Vinculin</fullName>
    </recommendedName>
</protein>
<dbReference type="PANTHER" id="PTHR18914:SF30">
    <property type="entry name" value="VINCULIN_ALPHA-CATENIN FAMILY MEMBER 1"/>
    <property type="match status" value="1"/>
</dbReference>
<evidence type="ECO:0000313" key="6">
    <source>
        <dbReference type="Proteomes" id="UP001519460"/>
    </source>
</evidence>
<reference evidence="5 6" key="1">
    <citation type="journal article" date="2023" name="Sci. Data">
        <title>Genome assembly of the Korean intertidal mud-creeper Batillaria attramentaria.</title>
        <authorList>
            <person name="Patra A.K."/>
            <person name="Ho P.T."/>
            <person name="Jun S."/>
            <person name="Lee S.J."/>
            <person name="Kim Y."/>
            <person name="Won Y.J."/>
        </authorList>
    </citation>
    <scope>NUCLEOTIDE SEQUENCE [LARGE SCALE GENOMIC DNA]</scope>
    <source>
        <strain evidence="5">Wonlab-2016</strain>
    </source>
</reference>
<proteinExistence type="inferred from homology"/>
<dbReference type="InterPro" id="IPR006077">
    <property type="entry name" value="Vinculin/catenin"/>
</dbReference>
<dbReference type="Gene3D" id="1.20.120.230">
    <property type="entry name" value="Alpha-catenin/vinculin-like"/>
    <property type="match status" value="3"/>
</dbReference>
<comment type="similarity">
    <text evidence="2">Belongs to the vinculin/alpha-catenin family.</text>
</comment>
<feature type="compositionally biased region" description="Polar residues" evidence="4">
    <location>
        <begin position="371"/>
        <end position="380"/>
    </location>
</feature>
<dbReference type="InterPro" id="IPR036723">
    <property type="entry name" value="Alpha-catenin/vinculin-like_sf"/>
</dbReference>
<comment type="subcellular location">
    <subcellularLocation>
        <location evidence="1">Cytoplasm</location>
    </subcellularLocation>
</comment>
<dbReference type="EMBL" id="JACVVK020000305">
    <property type="protein sequence ID" value="KAK7479365.1"/>
    <property type="molecule type" value="Genomic_DNA"/>
</dbReference>
<feature type="region of interest" description="Disordered" evidence="4">
    <location>
        <begin position="357"/>
        <end position="404"/>
    </location>
</feature>
<dbReference type="SUPFAM" id="SSF47220">
    <property type="entry name" value="alpha-catenin/vinculin-like"/>
    <property type="match status" value="2"/>
</dbReference>
<dbReference type="GO" id="GO:0005737">
    <property type="term" value="C:cytoplasm"/>
    <property type="evidence" value="ECO:0007669"/>
    <property type="project" value="UniProtKB-SubCell"/>
</dbReference>
<accession>A0ABD0JXR6</accession>
<organism evidence="5 6">
    <name type="scientific">Batillaria attramentaria</name>
    <dbReference type="NCBI Taxonomy" id="370345"/>
    <lineage>
        <taxon>Eukaryota</taxon>
        <taxon>Metazoa</taxon>
        <taxon>Spiralia</taxon>
        <taxon>Lophotrochozoa</taxon>
        <taxon>Mollusca</taxon>
        <taxon>Gastropoda</taxon>
        <taxon>Caenogastropoda</taxon>
        <taxon>Sorbeoconcha</taxon>
        <taxon>Cerithioidea</taxon>
        <taxon>Batillariidae</taxon>
        <taxon>Batillaria</taxon>
    </lineage>
</organism>
<evidence type="ECO:0000256" key="4">
    <source>
        <dbReference type="SAM" id="MobiDB-lite"/>
    </source>
</evidence>
<feature type="non-terminal residue" evidence="5">
    <location>
        <position position="1"/>
    </location>
</feature>
<gene>
    <name evidence="5" type="ORF">BaRGS_00029443</name>
</gene>
<dbReference type="AlphaFoldDB" id="A0ABD0JXR6"/>
<evidence type="ECO:0000313" key="5">
    <source>
        <dbReference type="EMBL" id="KAK7479365.1"/>
    </source>
</evidence>
<evidence type="ECO:0000256" key="3">
    <source>
        <dbReference type="ARBA" id="ARBA00022490"/>
    </source>
</evidence>
<dbReference type="Gene3D" id="1.20.120.810">
    <property type="entry name" value="Vinculin, Vh2 four-helix bundle"/>
    <property type="match status" value="1"/>
</dbReference>
<evidence type="ECO:0000256" key="1">
    <source>
        <dbReference type="ARBA" id="ARBA00004496"/>
    </source>
</evidence>
<keyword evidence="3" id="KW-0963">Cytoplasm</keyword>
<comment type="caution">
    <text evidence="5">The sequence shown here is derived from an EMBL/GenBank/DDBJ whole genome shotgun (WGS) entry which is preliminary data.</text>
</comment>
<feature type="region of interest" description="Disordered" evidence="4">
    <location>
        <begin position="308"/>
        <end position="343"/>
    </location>
</feature>
<feature type="region of interest" description="Disordered" evidence="4">
    <location>
        <begin position="887"/>
        <end position="929"/>
    </location>
</feature>
<dbReference type="PANTHER" id="PTHR18914">
    <property type="entry name" value="ALPHA CATENIN"/>
    <property type="match status" value="1"/>
</dbReference>
<sequence>ILQSKFRLFELREAMLHSPHLQDVRLDYEGVCEVLLDEFCEIEKHVNMALLNLIIDTCCFTSQPLEHLARTALSQQDPGVDIGQSAMAEEFSRHADKVCQVASMAAASSMDPKKVRSVKLAVSRLEQLHPEVVPALRTVVRCHSNVVAVRQLKGLVQEWESEMDTLVQGLDSMTDPAVFLQVTEQRMRQGVNIVRGSVASGDKTEARAGLRKLLTHARRMAQVANRVVDSHCDPVFRNGLLVFIQQLDSARSSVKEAGRSALEDLAHPRLVDTLHRRLALLLDAATDVRKGLKGDNHVDVLNPVRRNVRRPAVSHEGRTGVQHPRTSHTSEERVDIGQRPQEPVIQKRSSSVLQAVQPPNTKVSTHVAASAANTAGPTQKLSDKSVSRKGLLKAPQASKPRGESTVMLQSCGDGLVAAAVGGDGAEVARWCGEVLGWTSHLGEAALSLIDHAHHASTQSEMQGLTVEVDRLAPQVIESARFVAAGDREQADSLRRLADDWMAACNKLRILVDVVAGDWLVLMEQVGQAVTMKDVPNLKTLLSVLERNQREMNQLLGRARNLEGRHVPRGAAILQFLREGQLELDGLTATVKTTADCLASSDDTSTVNRGQLVQRGREWCVLMTGLVAELDFIADTLAMTGQSVLGIPAVTAGLGSEGVRSAYKVDSKVAPLLQAETSRLKDMLACLTAGDAGLKRRCDELTKALTDIMGEVTEIAHTPVDDNTLPQAQLFARLDAGLARSRWTEKAVEAEQLVQRHCLRFSALINMLYTAISAPNTVHDEVSQLSDKVKVVTQRTLQAIQLSSDLPQRGAVRHCLDNLTSLLPTITHAATACAAGTDKEQNERELQRSADQWGATVHRLISTLRSMGDVKPAVVNELERQLTAQPVTAQLPAQPPNQQAARSPALKSVSSGISAADRSVSPSNIPKSSVAPGAVDEMLRMDSQQLLRSALYSSWLASARYLGDEVAGWEGEENHFVQLVRTMAQNCQQMADFSRGGSSLKDSEEMASTGLALAAGGRELVTFARSLQEMSRHHRHAGELRKAGEKIASYANQLRIVASVLQNAPSNPEGDCILARNAANLVQAVREMFSVAEGVSVAGLLEPREGSDVDQQVVDLLTRWQHKLASYHVQQASCDQLDDLGLRRMEIHNPPSLVKLADS</sequence>
<feature type="compositionally biased region" description="Low complexity" evidence="4">
    <location>
        <begin position="888"/>
        <end position="904"/>
    </location>
</feature>
<dbReference type="Pfam" id="PF01044">
    <property type="entry name" value="Vinculin"/>
    <property type="match status" value="2"/>
</dbReference>
<dbReference type="Proteomes" id="UP001519460">
    <property type="component" value="Unassembled WGS sequence"/>
</dbReference>